<feature type="compositionally biased region" description="Basic residues" evidence="1">
    <location>
        <begin position="140"/>
        <end position="150"/>
    </location>
</feature>
<name>A0A4R8QUU7_COLTR</name>
<feature type="region of interest" description="Disordered" evidence="1">
    <location>
        <begin position="88"/>
        <end position="173"/>
    </location>
</feature>
<comment type="caution">
    <text evidence="2">The sequence shown here is derived from an EMBL/GenBank/DDBJ whole genome shotgun (WGS) entry which is preliminary data.</text>
</comment>
<feature type="compositionally biased region" description="Acidic residues" evidence="1">
    <location>
        <begin position="104"/>
        <end position="119"/>
    </location>
</feature>
<proteinExistence type="predicted"/>
<organism evidence="2 3">
    <name type="scientific">Colletotrichum trifolii</name>
    <dbReference type="NCBI Taxonomy" id="5466"/>
    <lineage>
        <taxon>Eukaryota</taxon>
        <taxon>Fungi</taxon>
        <taxon>Dikarya</taxon>
        <taxon>Ascomycota</taxon>
        <taxon>Pezizomycotina</taxon>
        <taxon>Sordariomycetes</taxon>
        <taxon>Hypocreomycetidae</taxon>
        <taxon>Glomerellales</taxon>
        <taxon>Glomerellaceae</taxon>
        <taxon>Colletotrichum</taxon>
        <taxon>Colletotrichum orbiculare species complex</taxon>
    </lineage>
</organism>
<keyword evidence="3" id="KW-1185">Reference proteome</keyword>
<reference evidence="2 3" key="1">
    <citation type="submission" date="2018-12" db="EMBL/GenBank/DDBJ databases">
        <title>Genome sequence and assembly of Colletotrichum trifolii.</title>
        <authorList>
            <person name="Gan P."/>
            <person name="Shirasu K."/>
        </authorList>
    </citation>
    <scope>NUCLEOTIDE SEQUENCE [LARGE SCALE GENOMIC DNA]</scope>
    <source>
        <strain evidence="2 3">543-2</strain>
    </source>
</reference>
<evidence type="ECO:0008006" key="4">
    <source>
        <dbReference type="Google" id="ProtNLM"/>
    </source>
</evidence>
<dbReference type="AlphaFoldDB" id="A0A4R8QUU7"/>
<sequence length="173" mass="18290">MADDQVSGSSAADGEASGGRVGAWTDAERYGLLLRIVKNALPEGKGPDWKTLTMPGRTTKALKHQWGQISAQLRDLDLTASGDAAVVSKARAASKKSAKKETAAGDDDGEAEGEADEAAETPNKTPRKRAAATKADGTPKKRRTPAKKTPAKVETDDEENEEMVNAEEKGDEQ</sequence>
<feature type="compositionally biased region" description="Acidic residues" evidence="1">
    <location>
        <begin position="155"/>
        <end position="165"/>
    </location>
</feature>
<feature type="region of interest" description="Disordered" evidence="1">
    <location>
        <begin position="1"/>
        <end position="22"/>
    </location>
</feature>
<dbReference type="EMBL" id="RYZW01000101">
    <property type="protein sequence ID" value="TDZ47722.1"/>
    <property type="molecule type" value="Genomic_DNA"/>
</dbReference>
<accession>A0A4R8QUU7</accession>
<dbReference type="Proteomes" id="UP000295703">
    <property type="component" value="Unassembled WGS sequence"/>
</dbReference>
<evidence type="ECO:0000313" key="3">
    <source>
        <dbReference type="Proteomes" id="UP000295703"/>
    </source>
</evidence>
<gene>
    <name evidence="2" type="ORF">CTRI78_v008432</name>
</gene>
<evidence type="ECO:0000313" key="2">
    <source>
        <dbReference type="EMBL" id="TDZ47722.1"/>
    </source>
</evidence>
<evidence type="ECO:0000256" key="1">
    <source>
        <dbReference type="SAM" id="MobiDB-lite"/>
    </source>
</evidence>
<protein>
    <recommendedName>
        <fullName evidence="4">Myb-like domain-containing protein</fullName>
    </recommendedName>
</protein>